<dbReference type="Pfam" id="PF00117">
    <property type="entry name" value="GATase"/>
    <property type="match status" value="1"/>
</dbReference>
<dbReference type="GO" id="GO:0005634">
    <property type="term" value="C:nucleus"/>
    <property type="evidence" value="ECO:0007669"/>
    <property type="project" value="TreeGrafter"/>
</dbReference>
<protein>
    <submittedName>
        <fullName evidence="2">LAQU0S17e02696g1_1</fullName>
    </submittedName>
</protein>
<dbReference type="PANTHER" id="PTHR42695">
    <property type="entry name" value="GLUTAMINE AMIDOTRANSFERASE YLR126C-RELATED"/>
    <property type="match status" value="1"/>
</dbReference>
<gene>
    <name evidence="2" type="ORF">LAQU0_S17e02696g</name>
</gene>
<dbReference type="Gene3D" id="3.40.50.880">
    <property type="match status" value="1"/>
</dbReference>
<dbReference type="GO" id="GO:0005829">
    <property type="term" value="C:cytosol"/>
    <property type="evidence" value="ECO:0007669"/>
    <property type="project" value="TreeGrafter"/>
</dbReference>
<keyword evidence="3" id="KW-1185">Reference proteome</keyword>
<dbReference type="OrthoDB" id="92161at2759"/>
<feature type="domain" description="Glutamine amidotransferase" evidence="1">
    <location>
        <begin position="40"/>
        <end position="206"/>
    </location>
</feature>
<sequence length="258" mass="28934">MSTIAILNANPSKEELKQWGSFADMAIEMFEATRSDFLVSKVDYEVYNVYDNEFPTILELCKGGCLGLYITGSTSDAYTVGIDWIDKLRKFLRSLLENSAHPPISGICFGHQIFASALGSEVRRNPNGYEGGITRLKITKDALKLGLFQKPATSLPSYNFYASESHSDVVENVPEGYINILTSEKCEVQGLYKRNVALTFQGHPDFLTEVCIKCNEATYNRGEIGVDELIRIKESGKEHINDGRFLATFIWKLFTKLV</sequence>
<evidence type="ECO:0000313" key="3">
    <source>
        <dbReference type="Proteomes" id="UP000236544"/>
    </source>
</evidence>
<dbReference type="InterPro" id="IPR017926">
    <property type="entry name" value="GATASE"/>
</dbReference>
<accession>A0A0P1KYR0</accession>
<dbReference type="EMBL" id="LN890555">
    <property type="protein sequence ID" value="CUS24599.1"/>
    <property type="molecule type" value="Genomic_DNA"/>
</dbReference>
<dbReference type="PANTHER" id="PTHR42695:SF5">
    <property type="entry name" value="GLUTAMINE AMIDOTRANSFERASE YLR126C-RELATED"/>
    <property type="match status" value="1"/>
</dbReference>
<dbReference type="SUPFAM" id="SSF52317">
    <property type="entry name" value="Class I glutamine amidotransferase-like"/>
    <property type="match status" value="1"/>
</dbReference>
<evidence type="ECO:0000259" key="1">
    <source>
        <dbReference type="Pfam" id="PF00117"/>
    </source>
</evidence>
<dbReference type="Proteomes" id="UP000236544">
    <property type="component" value="Unassembled WGS sequence"/>
</dbReference>
<organism evidence="2 3">
    <name type="scientific">Lachancea quebecensis</name>
    <dbReference type="NCBI Taxonomy" id="1654605"/>
    <lineage>
        <taxon>Eukaryota</taxon>
        <taxon>Fungi</taxon>
        <taxon>Dikarya</taxon>
        <taxon>Ascomycota</taxon>
        <taxon>Saccharomycotina</taxon>
        <taxon>Saccharomycetes</taxon>
        <taxon>Saccharomycetales</taxon>
        <taxon>Saccharomycetaceae</taxon>
        <taxon>Lachancea</taxon>
    </lineage>
</organism>
<name>A0A0P1KYR0_9SACH</name>
<proteinExistence type="predicted"/>
<reference evidence="3" key="1">
    <citation type="submission" date="2015-10" db="EMBL/GenBank/DDBJ databases">
        <authorList>
            <person name="Devillers H."/>
        </authorList>
    </citation>
    <scope>NUCLEOTIDE SEQUENCE [LARGE SCALE GENOMIC DNA]</scope>
</reference>
<evidence type="ECO:0000313" key="2">
    <source>
        <dbReference type="EMBL" id="CUS24599.1"/>
    </source>
</evidence>
<dbReference type="InterPro" id="IPR044992">
    <property type="entry name" value="ChyE-like"/>
</dbReference>
<dbReference type="AlphaFoldDB" id="A0A0P1KYR0"/>
<dbReference type="InterPro" id="IPR029062">
    <property type="entry name" value="Class_I_gatase-like"/>
</dbReference>
<dbReference type="CDD" id="cd01741">
    <property type="entry name" value="GATase1_1"/>
    <property type="match status" value="1"/>
</dbReference>